<name>A0ABX1ZLI3_9BACL</name>
<evidence type="ECO:0008006" key="3">
    <source>
        <dbReference type="Google" id="ProtNLM"/>
    </source>
</evidence>
<evidence type="ECO:0000313" key="1">
    <source>
        <dbReference type="EMBL" id="NOU99489.1"/>
    </source>
</evidence>
<proteinExistence type="predicted"/>
<reference evidence="1 2" key="1">
    <citation type="submission" date="2019-10" db="EMBL/GenBank/DDBJ databases">
        <title>Description of Paenibacillus pedi sp. nov.</title>
        <authorList>
            <person name="Carlier A."/>
            <person name="Qi S."/>
        </authorList>
    </citation>
    <scope>NUCLEOTIDE SEQUENCE [LARGE SCALE GENOMIC DNA]</scope>
    <source>
        <strain evidence="1 2">LMG 31457</strain>
    </source>
</reference>
<dbReference type="EMBL" id="WHNZ01000013">
    <property type="protein sequence ID" value="NOU99489.1"/>
    <property type="molecule type" value="Genomic_DNA"/>
</dbReference>
<evidence type="ECO:0000313" key="2">
    <source>
        <dbReference type="Proteomes" id="UP000618579"/>
    </source>
</evidence>
<accession>A0ABX1ZLI3</accession>
<gene>
    <name evidence="1" type="ORF">GC097_05540</name>
</gene>
<sequence>MLLNRVIEAGWFEGFGHIDEQEFLQPPPVEEPVERDFDDQHIANYRKEQTNLRKDFLNGCTEAPCVMCGEVYPEDVLWAAHIKKDPNVFLGKELINITLLH</sequence>
<comment type="caution">
    <text evidence="1">The sequence shown here is derived from an EMBL/GenBank/DDBJ whole genome shotgun (WGS) entry which is preliminary data.</text>
</comment>
<dbReference type="Proteomes" id="UP000618579">
    <property type="component" value="Unassembled WGS sequence"/>
</dbReference>
<organism evidence="1 2">
    <name type="scientific">Paenibacillus planticolens</name>
    <dbReference type="NCBI Taxonomy" id="2654976"/>
    <lineage>
        <taxon>Bacteria</taxon>
        <taxon>Bacillati</taxon>
        <taxon>Bacillota</taxon>
        <taxon>Bacilli</taxon>
        <taxon>Bacillales</taxon>
        <taxon>Paenibacillaceae</taxon>
        <taxon>Paenibacillus</taxon>
    </lineage>
</organism>
<keyword evidence="2" id="KW-1185">Reference proteome</keyword>
<protein>
    <recommendedName>
        <fullName evidence="3">HNH endonuclease</fullName>
    </recommendedName>
</protein>